<evidence type="ECO:0000313" key="2">
    <source>
        <dbReference type="EMBL" id="EHI55633.1"/>
    </source>
</evidence>
<gene>
    <name evidence="2" type="ORF">HMPREF9333_01348</name>
</gene>
<keyword evidence="3" id="KW-1185">Reference proteome</keyword>
<dbReference type="HOGENOM" id="CLU_157857_0_0_9"/>
<keyword evidence="1" id="KW-0812">Transmembrane</keyword>
<organism evidence="2 3">
    <name type="scientific">Johnsonella ignava ATCC 51276</name>
    <dbReference type="NCBI Taxonomy" id="679200"/>
    <lineage>
        <taxon>Bacteria</taxon>
        <taxon>Bacillati</taxon>
        <taxon>Bacillota</taxon>
        <taxon>Clostridia</taxon>
        <taxon>Lachnospirales</taxon>
        <taxon>Lachnospiraceae</taxon>
        <taxon>Johnsonella</taxon>
    </lineage>
</organism>
<keyword evidence="1" id="KW-1133">Transmembrane helix</keyword>
<evidence type="ECO:0000313" key="3">
    <source>
        <dbReference type="Proteomes" id="UP000003011"/>
    </source>
</evidence>
<feature type="transmembrane region" description="Helical" evidence="1">
    <location>
        <begin position="71"/>
        <end position="91"/>
    </location>
</feature>
<feature type="transmembrane region" description="Helical" evidence="1">
    <location>
        <begin position="12"/>
        <end position="36"/>
    </location>
</feature>
<dbReference type="eggNOG" id="ENOG503489Q">
    <property type="taxonomic scope" value="Bacteria"/>
</dbReference>
<keyword evidence="1" id="KW-0472">Membrane</keyword>
<dbReference type="EMBL" id="ACZL01000021">
    <property type="protein sequence ID" value="EHI55633.1"/>
    <property type="molecule type" value="Genomic_DNA"/>
</dbReference>
<feature type="transmembrane region" description="Helical" evidence="1">
    <location>
        <begin position="103"/>
        <end position="126"/>
    </location>
</feature>
<dbReference type="Proteomes" id="UP000003011">
    <property type="component" value="Unassembled WGS sequence"/>
</dbReference>
<evidence type="ECO:0000256" key="1">
    <source>
        <dbReference type="SAM" id="Phobius"/>
    </source>
</evidence>
<reference evidence="2 3" key="1">
    <citation type="submission" date="2011-08" db="EMBL/GenBank/DDBJ databases">
        <title>The Genome Sequence of Johnsonella ignava ATCC 51276.</title>
        <authorList>
            <consortium name="The Broad Institute Genome Sequencing Platform"/>
            <person name="Earl A."/>
            <person name="Ward D."/>
            <person name="Feldgarden M."/>
            <person name="Gevers D."/>
            <person name="Izard J."/>
            <person name="Blanton J.M."/>
            <person name="Baranova O.V."/>
            <person name="Dewhirst F.E."/>
            <person name="Young S.K."/>
            <person name="Zeng Q."/>
            <person name="Gargeya S."/>
            <person name="Fitzgerald M."/>
            <person name="Haas B."/>
            <person name="Abouelleil A."/>
            <person name="Alvarado L."/>
            <person name="Arachchi H.M."/>
            <person name="Berlin A."/>
            <person name="Brown A."/>
            <person name="Chapman S.B."/>
            <person name="Chen Z."/>
            <person name="Dunbar C."/>
            <person name="Freedman E."/>
            <person name="Gearin G."/>
            <person name="Gellesch M."/>
            <person name="Goldberg J."/>
            <person name="Griggs A."/>
            <person name="Gujja S."/>
            <person name="Heiman D."/>
            <person name="Howarth C."/>
            <person name="Larson L."/>
            <person name="Lui A."/>
            <person name="MacDonald P.J.P."/>
            <person name="Montmayeur A."/>
            <person name="Murphy C."/>
            <person name="Neiman D."/>
            <person name="Pearson M."/>
            <person name="Priest M."/>
            <person name="Roberts A."/>
            <person name="Saif S."/>
            <person name="Shea T."/>
            <person name="Shenoy N."/>
            <person name="Sisk P."/>
            <person name="Stolte C."/>
            <person name="Sykes S."/>
            <person name="Wortman J."/>
            <person name="Nusbaum C."/>
            <person name="Birren B."/>
        </authorList>
    </citation>
    <scope>NUCLEOTIDE SEQUENCE [LARGE SCALE GENOMIC DNA]</scope>
    <source>
        <strain evidence="2 3">ATCC 51276</strain>
    </source>
</reference>
<dbReference type="STRING" id="679200.HMPREF9333_01348"/>
<accession>G5GIF8</accession>
<proteinExistence type="predicted"/>
<dbReference type="AlphaFoldDB" id="G5GIF8"/>
<comment type="caution">
    <text evidence="2">The sequence shown here is derived from an EMBL/GenBank/DDBJ whole genome shotgun (WGS) entry which is preliminary data.</text>
</comment>
<protein>
    <submittedName>
        <fullName evidence="2">Uncharacterized protein</fullName>
    </submittedName>
</protein>
<sequence length="132" mass="15814">MARYKGMKKKKLLFFIDILTTILLIIQVQSMLVFSIKYFSHLKDFLVQTYFAGYVFYGISGVIERSTYRDIYPWIQFIVFCFNIYAAMVKLKDIHNKELVKGIYGYFLIFNVVFVVLKIFEFYFYLDILTHA</sequence>
<name>G5GIF8_9FIRM</name>